<keyword evidence="4" id="KW-0812">Transmembrane</keyword>
<keyword evidence="8 15" id="KW-0269">Exonuclease</keyword>
<protein>
    <recommendedName>
        <fullName evidence="13">Exonuclease 3'-5' domain-containing protein 2</fullName>
    </recommendedName>
</protein>
<dbReference type="GO" id="GO:0000175">
    <property type="term" value="F:3'-5'-RNA exonuclease activity"/>
    <property type="evidence" value="ECO:0007669"/>
    <property type="project" value="UniProtKB-ARBA"/>
</dbReference>
<evidence type="ECO:0000256" key="13">
    <source>
        <dbReference type="ARBA" id="ARBA00069878"/>
    </source>
</evidence>
<dbReference type="PANTHER" id="PTHR13620">
    <property type="entry name" value="3-5 EXONUCLEASE"/>
    <property type="match status" value="1"/>
</dbReference>
<comment type="subcellular location">
    <subcellularLocation>
        <location evidence="3">Mitochondrion membrane</location>
    </subcellularLocation>
</comment>
<evidence type="ECO:0000256" key="11">
    <source>
        <dbReference type="ARBA" id="ARBA00023136"/>
    </source>
</evidence>
<dbReference type="InterPro" id="IPR051132">
    <property type="entry name" value="3-5_Exonuclease_domain"/>
</dbReference>
<gene>
    <name evidence="15" type="ORF">X975_14258</name>
</gene>
<evidence type="ECO:0000256" key="10">
    <source>
        <dbReference type="ARBA" id="ARBA00023128"/>
    </source>
</evidence>
<keyword evidence="11" id="KW-0472">Membrane</keyword>
<dbReference type="PANTHER" id="PTHR13620:SF104">
    <property type="entry name" value="EXONUCLEASE 3'-5' DOMAIN-CONTAINING PROTEIN 2"/>
    <property type="match status" value="1"/>
</dbReference>
<dbReference type="GO" id="GO:0046872">
    <property type="term" value="F:metal ion binding"/>
    <property type="evidence" value="ECO:0007669"/>
    <property type="project" value="UniProtKB-KW"/>
</dbReference>
<evidence type="ECO:0000256" key="8">
    <source>
        <dbReference type="ARBA" id="ARBA00022839"/>
    </source>
</evidence>
<evidence type="ECO:0000256" key="6">
    <source>
        <dbReference type="ARBA" id="ARBA00022723"/>
    </source>
</evidence>
<reference evidence="15 16" key="1">
    <citation type="submission" date="2013-11" db="EMBL/GenBank/DDBJ databases">
        <title>Genome sequencing of Stegodyphus mimosarum.</title>
        <authorList>
            <person name="Bechsgaard J."/>
        </authorList>
    </citation>
    <scope>NUCLEOTIDE SEQUENCE [LARGE SCALE GENOMIC DNA]</scope>
</reference>
<evidence type="ECO:0000256" key="2">
    <source>
        <dbReference type="ARBA" id="ARBA00001946"/>
    </source>
</evidence>
<sequence length="562" mass="64573">MSWKSYNYLPFKITVLATAAGYFLYKFSKSVFRDEVKHKVILIDNVQKWNSFEAEIRETFGKSQVVGIDCEWVTVDGKRNPISLLQLANKEGFCVLIRLSHMPVWLIPSGLAELLESNTILKVGVGVYEDVQKLFHDYCLEVNNFLDLRYLAKDLKELQGKSLGLKSLGNEVLDLDLNKNCSLRCSNWDADLLTTDQIKYAADDAVVAAKIYSELIRRKNHWLFPFILNVDDEIQSYINIPFKHISANNNKTQKTLSWSLPKSKGRYSKPRKKSMYDNCQLVAPDGELLCSCDRSKAEWYVNKNLGEVINEDPFTVRLNFEPSGRPKLDNVFYTREKLNCCVVCGATENFHCKHVVPSEYRRYFPDLMKKNLSHDVLLLCVDCHKQSNILDQHLRNKLAKMCDAPLGTAKNAKYQFNPPLARIKSAATALSLAGNKIPSPRKQELEKIILDHFQVTVLTEEVLAEACNIDVNLKNESFVPHGLKVYEYFCKNGGIIKLEKLWRQYFLDTMQPKFLPDMWSVDHNHVRLALQVVNHEREIDFDVSILGISPELLTKAECFQEQ</sequence>
<dbReference type="InterPro" id="IPR036397">
    <property type="entry name" value="RNaseH_sf"/>
</dbReference>
<evidence type="ECO:0000256" key="1">
    <source>
        <dbReference type="ARBA" id="ARBA00001936"/>
    </source>
</evidence>
<dbReference type="Proteomes" id="UP000054359">
    <property type="component" value="Unassembled WGS sequence"/>
</dbReference>
<keyword evidence="9" id="KW-1133">Transmembrane helix</keyword>
<proteinExistence type="inferred from homology"/>
<evidence type="ECO:0000313" key="16">
    <source>
        <dbReference type="Proteomes" id="UP000054359"/>
    </source>
</evidence>
<evidence type="ECO:0000256" key="12">
    <source>
        <dbReference type="ARBA" id="ARBA00061005"/>
    </source>
</evidence>
<dbReference type="SMART" id="SM00474">
    <property type="entry name" value="35EXOc"/>
    <property type="match status" value="1"/>
</dbReference>
<keyword evidence="6" id="KW-0479">Metal-binding</keyword>
<dbReference type="GO" id="GO:0031966">
    <property type="term" value="C:mitochondrial membrane"/>
    <property type="evidence" value="ECO:0007669"/>
    <property type="project" value="UniProtKB-SubCell"/>
</dbReference>
<comment type="cofactor">
    <cofactor evidence="2">
        <name>Mg(2+)</name>
        <dbReference type="ChEBI" id="CHEBI:18420"/>
    </cofactor>
</comment>
<keyword evidence="16" id="KW-1185">Reference proteome</keyword>
<dbReference type="Pfam" id="PF01612">
    <property type="entry name" value="DNA_pol_A_exo1"/>
    <property type="match status" value="1"/>
</dbReference>
<evidence type="ECO:0000256" key="9">
    <source>
        <dbReference type="ARBA" id="ARBA00022989"/>
    </source>
</evidence>
<evidence type="ECO:0000313" key="15">
    <source>
        <dbReference type="EMBL" id="KFM79833.1"/>
    </source>
</evidence>
<evidence type="ECO:0000259" key="14">
    <source>
        <dbReference type="SMART" id="SM00474"/>
    </source>
</evidence>
<keyword evidence="10" id="KW-0496">Mitochondrion</keyword>
<dbReference type="AlphaFoldDB" id="A0A087UR44"/>
<dbReference type="InterPro" id="IPR002562">
    <property type="entry name" value="3'-5'_exonuclease_dom"/>
</dbReference>
<accession>A0A087UR44</accession>
<feature type="domain" description="3'-5' exonuclease" evidence="14">
    <location>
        <begin position="40"/>
        <end position="220"/>
    </location>
</feature>
<dbReference type="OMA" id="RYYQTPK"/>
<evidence type="ECO:0000256" key="4">
    <source>
        <dbReference type="ARBA" id="ARBA00022692"/>
    </source>
</evidence>
<dbReference type="GO" id="GO:0005634">
    <property type="term" value="C:nucleus"/>
    <property type="evidence" value="ECO:0007669"/>
    <property type="project" value="TreeGrafter"/>
</dbReference>
<dbReference type="GO" id="GO:0003676">
    <property type="term" value="F:nucleic acid binding"/>
    <property type="evidence" value="ECO:0007669"/>
    <property type="project" value="InterPro"/>
</dbReference>
<comment type="similarity">
    <text evidence="12">Belongs to the EXD2 family.</text>
</comment>
<dbReference type="Gene3D" id="3.30.420.10">
    <property type="entry name" value="Ribonuclease H-like superfamily/Ribonuclease H"/>
    <property type="match status" value="1"/>
</dbReference>
<organism evidence="15 16">
    <name type="scientific">Stegodyphus mimosarum</name>
    <name type="common">African social velvet spider</name>
    <dbReference type="NCBI Taxonomy" id="407821"/>
    <lineage>
        <taxon>Eukaryota</taxon>
        <taxon>Metazoa</taxon>
        <taxon>Ecdysozoa</taxon>
        <taxon>Arthropoda</taxon>
        <taxon>Chelicerata</taxon>
        <taxon>Arachnida</taxon>
        <taxon>Araneae</taxon>
        <taxon>Araneomorphae</taxon>
        <taxon>Entelegynae</taxon>
        <taxon>Eresoidea</taxon>
        <taxon>Eresidae</taxon>
        <taxon>Stegodyphus</taxon>
    </lineage>
</organism>
<evidence type="ECO:0000256" key="3">
    <source>
        <dbReference type="ARBA" id="ARBA00004325"/>
    </source>
</evidence>
<dbReference type="SUPFAM" id="SSF53098">
    <property type="entry name" value="Ribonuclease H-like"/>
    <property type="match status" value="1"/>
</dbReference>
<dbReference type="CDD" id="cd06141">
    <property type="entry name" value="WRN_exo"/>
    <property type="match status" value="1"/>
</dbReference>
<dbReference type="STRING" id="407821.A0A087UR44"/>
<keyword evidence="7" id="KW-0378">Hydrolase</keyword>
<evidence type="ECO:0000256" key="5">
    <source>
        <dbReference type="ARBA" id="ARBA00022722"/>
    </source>
</evidence>
<dbReference type="EMBL" id="KK121149">
    <property type="protein sequence ID" value="KFM79833.1"/>
    <property type="molecule type" value="Genomic_DNA"/>
</dbReference>
<dbReference type="InterPro" id="IPR012337">
    <property type="entry name" value="RNaseH-like_sf"/>
</dbReference>
<dbReference type="GO" id="GO:0006310">
    <property type="term" value="P:DNA recombination"/>
    <property type="evidence" value="ECO:0007669"/>
    <property type="project" value="UniProtKB-ARBA"/>
</dbReference>
<dbReference type="FunFam" id="3.30.420.10:FF:000041">
    <property type="entry name" value="Exonuclease 3'-5' domain containing 2"/>
    <property type="match status" value="1"/>
</dbReference>
<keyword evidence="5" id="KW-0540">Nuclease</keyword>
<comment type="cofactor">
    <cofactor evidence="1">
        <name>Mn(2+)</name>
        <dbReference type="ChEBI" id="CHEBI:29035"/>
    </cofactor>
</comment>
<evidence type="ECO:0000256" key="7">
    <source>
        <dbReference type="ARBA" id="ARBA00022801"/>
    </source>
</evidence>
<feature type="non-terminal residue" evidence="15">
    <location>
        <position position="562"/>
    </location>
</feature>
<name>A0A087UR44_STEMI</name>
<dbReference type="OrthoDB" id="1920326at2759"/>